<accession>Q9RWY5</accession>
<dbReference type="PATRIC" id="fig|243230.17.peg.707"/>
<evidence type="ECO:0000313" key="3">
    <source>
        <dbReference type="EMBL" id="AAF10112.1"/>
    </source>
</evidence>
<dbReference type="eggNOG" id="COG4643">
    <property type="taxonomic scope" value="Bacteria"/>
</dbReference>
<evidence type="ECO:0000259" key="2">
    <source>
        <dbReference type="SMART" id="SM00943"/>
    </source>
</evidence>
<dbReference type="EMBL" id="AE000513">
    <property type="protein sequence ID" value="AAF10112.1"/>
    <property type="molecule type" value="Genomic_DNA"/>
</dbReference>
<dbReference type="RefSeq" id="WP_010887175.1">
    <property type="nucleotide sequence ID" value="NC_001263.1"/>
</dbReference>
<dbReference type="InterPro" id="IPR015330">
    <property type="entry name" value="DNA_primase/pol_bifunc_N"/>
</dbReference>
<reference evidence="3 4" key="1">
    <citation type="journal article" date="1999" name="Science">
        <title>Genome sequence of the radioresistant bacterium Deinococcus radiodurans R1.</title>
        <authorList>
            <person name="White O."/>
            <person name="Eisen J.A."/>
            <person name="Heidelberg J.F."/>
            <person name="Hickey E.K."/>
            <person name="Peterson J.D."/>
            <person name="Dodson R.J."/>
            <person name="Haft D.H."/>
            <person name="Gwinn M.L."/>
            <person name="Nelson W.C."/>
            <person name="Richardson D.L."/>
            <person name="Moffat K.S."/>
            <person name="Qin H."/>
            <person name="Jiang L."/>
            <person name="Pamphile W."/>
            <person name="Crosby M."/>
            <person name="Shen M."/>
            <person name="Vamathevan J.J."/>
            <person name="Lam P."/>
            <person name="McDonald L."/>
            <person name="Utterback T."/>
            <person name="Zalewski C."/>
            <person name="Makarova K.S."/>
            <person name="Aravind L."/>
            <person name="Daly M.J."/>
            <person name="Minton K.W."/>
            <person name="Fleischmann R.D."/>
            <person name="Ketchum K.A."/>
            <person name="Nelson K.E."/>
            <person name="Salzberg S."/>
            <person name="Smith H.O."/>
            <person name="Venter J.C."/>
            <person name="Fraser C.M."/>
        </authorList>
    </citation>
    <scope>NUCLEOTIDE SEQUENCE [LARGE SCALE GENOMIC DNA]</scope>
    <source>
        <strain evidence="4">ATCC 13939 / DSM 20539 / JCM 16871 / LMG 4051 / NBRC 15346 / NCIMB 9279 / R1 / VKM B-1422</strain>
    </source>
</reference>
<dbReference type="PIR" id="H75507">
    <property type="entry name" value="H75507"/>
</dbReference>
<dbReference type="eggNOG" id="COG3598">
    <property type="taxonomic scope" value="Bacteria"/>
</dbReference>
<dbReference type="Pfam" id="PF13148">
    <property type="entry name" value="DUF3987"/>
    <property type="match status" value="1"/>
</dbReference>
<dbReference type="AlphaFoldDB" id="Q9RWY5"/>
<dbReference type="InParanoid" id="Q9RWY5"/>
<dbReference type="SMART" id="SM00943">
    <property type="entry name" value="Prim-Pol"/>
    <property type="match status" value="1"/>
</dbReference>
<dbReference type="CDD" id="cd04859">
    <property type="entry name" value="Prim_Pol"/>
    <property type="match status" value="1"/>
</dbReference>
<feature type="domain" description="DNA primase/polymerase bifunctional N-terminal" evidence="2">
    <location>
        <begin position="10"/>
        <end position="191"/>
    </location>
</feature>
<feature type="compositionally biased region" description="Gly residues" evidence="1">
    <location>
        <begin position="227"/>
        <end position="238"/>
    </location>
</feature>
<dbReference type="GeneID" id="69516769"/>
<dbReference type="Proteomes" id="UP000002524">
    <property type="component" value="Chromosome 1"/>
</dbReference>
<dbReference type="EnsemblBacteria" id="AAF10112">
    <property type="protein sequence ID" value="AAF10112"/>
    <property type="gene ID" value="DR_0530"/>
</dbReference>
<proteinExistence type="predicted"/>
<name>Q9RWY5_DEIRA</name>
<gene>
    <name evidence="3" type="ordered locus">DR_0530</name>
</gene>
<protein>
    <recommendedName>
        <fullName evidence="2">DNA primase/polymerase bifunctional N-terminal domain-containing protein</fullName>
    </recommendedName>
</protein>
<feature type="region of interest" description="Disordered" evidence="1">
    <location>
        <begin position="222"/>
        <end position="241"/>
    </location>
</feature>
<keyword evidence="4" id="KW-1185">Reference proteome</keyword>
<dbReference type="PaxDb" id="243230-DR_0530"/>
<dbReference type="STRING" id="243230.DR_0530"/>
<dbReference type="InterPro" id="IPR025048">
    <property type="entry name" value="DUF3987"/>
</dbReference>
<sequence length="891" mass="93613">MTAPFADRIAQAEALASWAALVPVPQGTKGPRAKGWDSDPAQWITTPSAAREYLTAHPGAGVGLLHSESQTAALDIDHDGAALALAAVGVDLAAVLASNPYRVRGKKGEKPIFRVPDGLSLNRHALSWPDPSGKKGPGGRPAPLTIFELRGGAGVQDVMPPSVHPDTGRPYEWTGPVPASLGELPELPPELLSLWQRWAALLPVMRAACPWAPAELPAPAERDLNRLGGGSSRGGEGEGASVIDTFNASRSLAEVLGEHGYKGGPHGPWLYPGSSSGQAGVRLRPERTPRGAQVVMSWHAADPLGDGLPRDAFGVWALLAEGVDVYTADPAQRRELVKRAARVLGLPEPERGSAGGGAPRPAAADLPPVAWGEVAPLPPVTEPVPPLPVELLPAPLAQWIQAEARAAGLPLEVLAGPVLVGAGGMLSAAVKLKNAPNTPAVPANLWGAVCGRPGLKKTYAVNRGAAVLTRAQKAEFDRLDAQRSELETARGKAAAQLEALEARVKRAFKGGGKPVEMPSDDELTEAREALREAEAALTARWYVVNDPNAETLGEILRDSPQGVTVVRDELTGWLAGFERSGRETERAFYLEAANGTESFTLKRVSRGVVHIPLMCAGVLGGIQPGPLADVLDAQRGAGDGLLQRFQVFIWPDIFPEFDQAAQREPVSEALREAAAAVLDGLGTLTPESLGSVYPSGGPAPLLYTPEAQAVYDAWERQHAQALKDLSRGEAYRAHISKQPATFARLALIFHALDVVTLGSAHPQPARVGAEAAALAAVWCEYLAAHARKLWREGRRADVLDAQTVLGYVERGRVCDGHKVADVRRVLAEGKAGMTGPRLDAALKVLSECGAARVEVSTPPGGKAGGRPVKTLRVHPDALAALDGAEGEGVSA</sequence>
<dbReference type="Pfam" id="PF09250">
    <property type="entry name" value="Prim-Pol"/>
    <property type="match status" value="1"/>
</dbReference>
<dbReference type="KEGG" id="dra:DR_0530"/>
<organism evidence="3 4">
    <name type="scientific">Deinococcus radiodurans (strain ATCC 13939 / DSM 20539 / JCM 16871 / CCUG 27074 / LMG 4051 / NBRC 15346 / NCIMB 9279 / VKM B-1422 / R1)</name>
    <dbReference type="NCBI Taxonomy" id="243230"/>
    <lineage>
        <taxon>Bacteria</taxon>
        <taxon>Thermotogati</taxon>
        <taxon>Deinococcota</taxon>
        <taxon>Deinococci</taxon>
        <taxon>Deinococcales</taxon>
        <taxon>Deinococcaceae</taxon>
        <taxon>Deinococcus</taxon>
    </lineage>
</organism>
<dbReference type="OrthoDB" id="784829at2"/>
<dbReference type="HOGENOM" id="CLU_324101_0_0_0"/>
<evidence type="ECO:0000313" key="4">
    <source>
        <dbReference type="Proteomes" id="UP000002524"/>
    </source>
</evidence>
<evidence type="ECO:0000256" key="1">
    <source>
        <dbReference type="SAM" id="MobiDB-lite"/>
    </source>
</evidence>